<feature type="signal peptide" evidence="1">
    <location>
        <begin position="1"/>
        <end position="33"/>
    </location>
</feature>
<keyword evidence="3" id="KW-1185">Reference proteome</keyword>
<accession>A0ABV6PW72</accession>
<proteinExistence type="predicted"/>
<dbReference type="RefSeq" id="WP_377484553.1">
    <property type="nucleotide sequence ID" value="NZ_JBHLTN010000034.1"/>
</dbReference>
<keyword evidence="1" id="KW-0732">Signal</keyword>
<evidence type="ECO:0000256" key="1">
    <source>
        <dbReference type="SAM" id="SignalP"/>
    </source>
</evidence>
<organism evidence="2 3">
    <name type="scientific">Ottowia pentelensis</name>
    <dbReference type="NCBI Taxonomy" id="511108"/>
    <lineage>
        <taxon>Bacteria</taxon>
        <taxon>Pseudomonadati</taxon>
        <taxon>Pseudomonadota</taxon>
        <taxon>Betaproteobacteria</taxon>
        <taxon>Burkholderiales</taxon>
        <taxon>Comamonadaceae</taxon>
        <taxon>Ottowia</taxon>
    </lineage>
</organism>
<evidence type="ECO:0008006" key="4">
    <source>
        <dbReference type="Google" id="ProtNLM"/>
    </source>
</evidence>
<protein>
    <recommendedName>
        <fullName evidence="4">DUF1439 domain-containing protein</fullName>
    </recommendedName>
</protein>
<evidence type="ECO:0000313" key="2">
    <source>
        <dbReference type="EMBL" id="MFC0594056.1"/>
    </source>
</evidence>
<dbReference type="Proteomes" id="UP001589834">
    <property type="component" value="Unassembled WGS sequence"/>
</dbReference>
<dbReference type="Gene3D" id="3.15.10.40">
    <property type="entry name" value="Uncharacterised protein PF07273, DUF1439"/>
    <property type="match status" value="1"/>
</dbReference>
<feature type="chain" id="PRO_5046398045" description="DUF1439 domain-containing protein" evidence="1">
    <location>
        <begin position="34"/>
        <end position="199"/>
    </location>
</feature>
<gene>
    <name evidence="2" type="ORF">ACFFGG_16005</name>
</gene>
<dbReference type="EMBL" id="JBHLTN010000034">
    <property type="protein sequence ID" value="MFC0594056.1"/>
    <property type="molecule type" value="Genomic_DNA"/>
</dbReference>
<reference evidence="2 3" key="1">
    <citation type="submission" date="2024-09" db="EMBL/GenBank/DDBJ databases">
        <authorList>
            <person name="Sun Q."/>
            <person name="Mori K."/>
        </authorList>
    </citation>
    <scope>NUCLEOTIDE SEQUENCE [LARGE SCALE GENOMIC DNA]</scope>
    <source>
        <strain evidence="2 3">NCAIM B.02336</strain>
    </source>
</reference>
<sequence>MAPAASAPTRRHFQRLLGAAALGGLLPTLGACAAGSGAPGYTVSRQRLNELLAHSFPVTRGLLGGLAELTLSSPRLNLLPASNRIATAFDLALVERLAGTRHTGALDLDCGLRFDLAEGVVRMVDVQVNRLSIDRLPPAQQALVQQYAPGIAQQLLQNLVLYRVPAEQLALARNLGWTHATLRVLPDALRIELGPTPPR</sequence>
<comment type="caution">
    <text evidence="2">The sequence shown here is derived from an EMBL/GenBank/DDBJ whole genome shotgun (WGS) entry which is preliminary data.</text>
</comment>
<evidence type="ECO:0000313" key="3">
    <source>
        <dbReference type="Proteomes" id="UP001589834"/>
    </source>
</evidence>
<name>A0ABV6PW72_9BURK</name>